<dbReference type="InterPro" id="IPR017162">
    <property type="entry name" value="UCP037266"/>
</dbReference>
<dbReference type="Pfam" id="PF09904">
    <property type="entry name" value="HTH_43"/>
    <property type="match status" value="1"/>
</dbReference>
<evidence type="ECO:0000256" key="1">
    <source>
        <dbReference type="SAM" id="MobiDB-lite"/>
    </source>
</evidence>
<dbReference type="InterPro" id="IPR036388">
    <property type="entry name" value="WH-like_DNA-bd_sf"/>
</dbReference>
<organism evidence="2 3">
    <name type="scientific">Marinobacter salinisoli</name>
    <dbReference type="NCBI Taxonomy" id="2769486"/>
    <lineage>
        <taxon>Bacteria</taxon>
        <taxon>Pseudomonadati</taxon>
        <taxon>Pseudomonadota</taxon>
        <taxon>Gammaproteobacteria</taxon>
        <taxon>Pseudomonadales</taxon>
        <taxon>Marinobacteraceae</taxon>
        <taxon>Marinobacter</taxon>
    </lineage>
</organism>
<evidence type="ECO:0000313" key="3">
    <source>
        <dbReference type="Proteomes" id="UP000663555"/>
    </source>
</evidence>
<accession>A0ABX7MNS3</accession>
<dbReference type="Gene3D" id="1.10.10.10">
    <property type="entry name" value="Winged helix-like DNA-binding domain superfamily/Winged helix DNA-binding domain"/>
    <property type="match status" value="1"/>
</dbReference>
<sequence length="115" mass="12989">MTTKHTGPNRSRRHPIVSGSPSKTKTSFYRRIYLAWLINCGINNVPSIMQATGMPRRTAQDTINALHEIDVAVEHVGSTKAGHYELKEWGAINPEWLETHINRIRETLGYPPLGQ</sequence>
<reference evidence="2 3" key="1">
    <citation type="submission" date="2021-03" db="EMBL/GenBank/DDBJ databases">
        <title>Genome sequencing of Marinobacter sp. LPB0319.</title>
        <authorList>
            <person name="Kim J."/>
        </authorList>
    </citation>
    <scope>NUCLEOTIDE SEQUENCE [LARGE SCALE GENOMIC DNA]</scope>
    <source>
        <strain evidence="2 3">LPB0319</strain>
    </source>
</reference>
<keyword evidence="3" id="KW-1185">Reference proteome</keyword>
<evidence type="ECO:0000313" key="2">
    <source>
        <dbReference type="EMBL" id="QSP93916.1"/>
    </source>
</evidence>
<proteinExistence type="predicted"/>
<protein>
    <submittedName>
        <fullName evidence="2">Winged helix-turn-helix domain-containing protein</fullName>
    </submittedName>
</protein>
<gene>
    <name evidence="2" type="ORF">LPB19_12000</name>
</gene>
<name>A0ABX7MNS3_9GAMM</name>
<feature type="region of interest" description="Disordered" evidence="1">
    <location>
        <begin position="1"/>
        <end position="23"/>
    </location>
</feature>
<dbReference type="Proteomes" id="UP000663555">
    <property type="component" value="Chromosome"/>
</dbReference>
<dbReference type="EMBL" id="CP071247">
    <property type="protein sequence ID" value="QSP93916.1"/>
    <property type="molecule type" value="Genomic_DNA"/>
</dbReference>